<dbReference type="OrthoDB" id="9891261at2"/>
<dbReference type="Proteomes" id="UP000251205">
    <property type="component" value="Unassembled WGS sequence"/>
</dbReference>
<gene>
    <name evidence="1" type="ORF">DQ393_17360</name>
</gene>
<comment type="caution">
    <text evidence="1">The sequence shown here is derived from an EMBL/GenBank/DDBJ whole genome shotgun (WGS) entry which is preliminary data.</text>
</comment>
<dbReference type="RefSeq" id="WP_112342986.1">
    <property type="nucleotide sequence ID" value="NZ_QMKK01000042.1"/>
</dbReference>
<evidence type="ECO:0000313" key="1">
    <source>
        <dbReference type="EMBL" id="RAX40382.1"/>
    </source>
</evidence>
<accession>A0A329YF13</accession>
<evidence type="ECO:0008006" key="3">
    <source>
        <dbReference type="Google" id="ProtNLM"/>
    </source>
</evidence>
<name>A0A329YF13_RHITR</name>
<proteinExistence type="predicted"/>
<protein>
    <recommendedName>
        <fullName evidence="3">AraC family transcriptional regulator</fullName>
    </recommendedName>
</protein>
<organism evidence="1 2">
    <name type="scientific">Rhizobium tropici</name>
    <dbReference type="NCBI Taxonomy" id="398"/>
    <lineage>
        <taxon>Bacteria</taxon>
        <taxon>Pseudomonadati</taxon>
        <taxon>Pseudomonadota</taxon>
        <taxon>Alphaproteobacteria</taxon>
        <taxon>Hyphomicrobiales</taxon>
        <taxon>Rhizobiaceae</taxon>
        <taxon>Rhizobium/Agrobacterium group</taxon>
        <taxon>Rhizobium</taxon>
    </lineage>
</organism>
<evidence type="ECO:0000313" key="2">
    <source>
        <dbReference type="Proteomes" id="UP000251205"/>
    </source>
</evidence>
<dbReference type="AlphaFoldDB" id="A0A329YF13"/>
<dbReference type="EMBL" id="QMKK01000042">
    <property type="protein sequence ID" value="RAX40382.1"/>
    <property type="molecule type" value="Genomic_DNA"/>
</dbReference>
<sequence length="219" mass="24595">MATGGKTVDHRVNFFEAYSHDAACRKLNMFVSGWQWSVPTAGSEYNSFKIRMQSLQSATIISAERSAGLIGIAEYDVPQVNILFVLAGEVEVDSAQMQDRLHIPADHAAIVGALEGTRIAIKPYSSWLLFQVQELEIRRYFENLTGQPYARKLALSPINFRQNDARELFQVLKKAEKDLARCNPTERAMLTKAYHELILVKVFAKLPHNLRGSLDSVLG</sequence>
<reference evidence="1 2" key="1">
    <citation type="submission" date="2018-06" db="EMBL/GenBank/DDBJ databases">
        <title>Whole Genome Sequence of an efficient microsymbiont, Rhizobium tropici.</title>
        <authorList>
            <person name="Srinivasan R."/>
            <person name="Singh H.V."/>
            <person name="Srivastava R."/>
            <person name="Kumari B."/>
            <person name="Radhakrishna A."/>
        </authorList>
    </citation>
    <scope>NUCLEOTIDE SEQUENCE [LARGE SCALE GENOMIC DNA]</scope>
    <source>
        <strain evidence="1 2">IGFRI Rhizo-19</strain>
    </source>
</reference>